<name>A0A6S6TJJ4_9BACT</name>
<evidence type="ECO:0000313" key="2">
    <source>
        <dbReference type="EMBL" id="CAA6816670.1"/>
    </source>
</evidence>
<dbReference type="AlphaFoldDB" id="A0A6S6TJJ4"/>
<sequence>MKQIFIIKVSILIILLSSSLFSGSISAAKITDMVSKIKKERSGIALAKLESTANPFIIRVPQEKVVDDVGMDIPVDVPVQVNYTLKAILNHAAFINKKWYKQGDSIGNYKIGYVSSHSVELKNANENRILSLDKKKKNFIKLNRGDK</sequence>
<accession>A0A6S6TJJ4</accession>
<evidence type="ECO:0000256" key="1">
    <source>
        <dbReference type="SAM" id="SignalP"/>
    </source>
</evidence>
<reference evidence="2" key="1">
    <citation type="submission" date="2020-01" db="EMBL/GenBank/DDBJ databases">
        <authorList>
            <person name="Meier V. D."/>
            <person name="Meier V D."/>
        </authorList>
    </citation>
    <scope>NUCLEOTIDE SEQUENCE</scope>
    <source>
        <strain evidence="2">HLG_WM_MAG_03</strain>
    </source>
</reference>
<keyword evidence="1" id="KW-0732">Signal</keyword>
<proteinExistence type="predicted"/>
<feature type="signal peptide" evidence="1">
    <location>
        <begin position="1"/>
        <end position="27"/>
    </location>
</feature>
<protein>
    <submittedName>
        <fullName evidence="2">Uncharacterized protein</fullName>
    </submittedName>
</protein>
<organism evidence="2">
    <name type="scientific">uncultured Sulfurovum sp</name>
    <dbReference type="NCBI Taxonomy" id="269237"/>
    <lineage>
        <taxon>Bacteria</taxon>
        <taxon>Pseudomonadati</taxon>
        <taxon>Campylobacterota</taxon>
        <taxon>Epsilonproteobacteria</taxon>
        <taxon>Campylobacterales</taxon>
        <taxon>Sulfurovaceae</taxon>
        <taxon>Sulfurovum</taxon>
        <taxon>environmental samples</taxon>
    </lineage>
</organism>
<feature type="chain" id="PRO_5028282712" evidence="1">
    <location>
        <begin position="28"/>
        <end position="147"/>
    </location>
</feature>
<dbReference type="EMBL" id="CACVAR010000267">
    <property type="protein sequence ID" value="CAA6816670.1"/>
    <property type="molecule type" value="Genomic_DNA"/>
</dbReference>
<gene>
    <name evidence="2" type="ORF">HELGO_WM19381</name>
</gene>